<dbReference type="RefSeq" id="WP_168068260.1">
    <property type="nucleotide sequence ID" value="NZ_BAABBQ010000001.1"/>
</dbReference>
<evidence type="ECO:0000259" key="3">
    <source>
        <dbReference type="Pfam" id="PF03713"/>
    </source>
</evidence>
<dbReference type="Proteomes" id="UP001500235">
    <property type="component" value="Unassembled WGS sequence"/>
</dbReference>
<gene>
    <name evidence="4" type="ORF">GCM10022280_21740</name>
</gene>
<accession>A0ABP7T4I4</accession>
<dbReference type="InterPro" id="IPR012347">
    <property type="entry name" value="Ferritin-like"/>
</dbReference>
<feature type="signal peptide" evidence="2">
    <location>
        <begin position="1"/>
        <end position="23"/>
    </location>
</feature>
<dbReference type="Gene3D" id="1.20.1260.10">
    <property type="match status" value="1"/>
</dbReference>
<dbReference type="PROSITE" id="PS51257">
    <property type="entry name" value="PROKAR_LIPOPROTEIN"/>
    <property type="match status" value="1"/>
</dbReference>
<dbReference type="EMBL" id="BAABBQ010000001">
    <property type="protein sequence ID" value="GAA4020896.1"/>
    <property type="molecule type" value="Genomic_DNA"/>
</dbReference>
<feature type="domain" description="DUF305" evidence="3">
    <location>
        <begin position="46"/>
        <end position="102"/>
    </location>
</feature>
<evidence type="ECO:0000256" key="2">
    <source>
        <dbReference type="SAM" id="SignalP"/>
    </source>
</evidence>
<evidence type="ECO:0000256" key="1">
    <source>
        <dbReference type="SAM" id="MobiDB-lite"/>
    </source>
</evidence>
<sequence>MKAATPIAFAALLLAACAPQAQRDEQKTAERKTETSHGGMGMTLDPDNPDRSFAEGMIPHHRDAVKMAEAQLRLGRDPELRALATKIIKDQQSEIDQLERWLARPQDDGSKQ</sequence>
<name>A0ABP7T4I4_9SPHN</name>
<feature type="chain" id="PRO_5046416412" description="DUF305 domain-containing protein" evidence="2">
    <location>
        <begin position="24"/>
        <end position="112"/>
    </location>
</feature>
<feature type="region of interest" description="Disordered" evidence="1">
    <location>
        <begin position="19"/>
        <end position="55"/>
    </location>
</feature>
<protein>
    <recommendedName>
        <fullName evidence="3">DUF305 domain-containing protein</fullName>
    </recommendedName>
</protein>
<dbReference type="InterPro" id="IPR005183">
    <property type="entry name" value="DUF305_CopM-like"/>
</dbReference>
<evidence type="ECO:0000313" key="4">
    <source>
        <dbReference type="EMBL" id="GAA4020896.1"/>
    </source>
</evidence>
<dbReference type="Pfam" id="PF03713">
    <property type="entry name" value="DUF305"/>
    <property type="match status" value="1"/>
</dbReference>
<dbReference type="PANTHER" id="PTHR36933:SF1">
    <property type="entry name" value="SLL0788 PROTEIN"/>
    <property type="match status" value="1"/>
</dbReference>
<reference evidence="5" key="1">
    <citation type="journal article" date="2019" name="Int. J. Syst. Evol. Microbiol.">
        <title>The Global Catalogue of Microorganisms (GCM) 10K type strain sequencing project: providing services to taxonomists for standard genome sequencing and annotation.</title>
        <authorList>
            <consortium name="The Broad Institute Genomics Platform"/>
            <consortium name="The Broad Institute Genome Sequencing Center for Infectious Disease"/>
            <person name="Wu L."/>
            <person name="Ma J."/>
        </authorList>
    </citation>
    <scope>NUCLEOTIDE SEQUENCE [LARGE SCALE GENOMIC DNA]</scope>
    <source>
        <strain evidence="5">JCM 17563</strain>
    </source>
</reference>
<evidence type="ECO:0000313" key="5">
    <source>
        <dbReference type="Proteomes" id="UP001500235"/>
    </source>
</evidence>
<organism evidence="4 5">
    <name type="scientific">Sphingomonas swuensis</name>
    <dbReference type="NCBI Taxonomy" id="977800"/>
    <lineage>
        <taxon>Bacteria</taxon>
        <taxon>Pseudomonadati</taxon>
        <taxon>Pseudomonadota</taxon>
        <taxon>Alphaproteobacteria</taxon>
        <taxon>Sphingomonadales</taxon>
        <taxon>Sphingomonadaceae</taxon>
        <taxon>Sphingomonas</taxon>
    </lineage>
</organism>
<keyword evidence="5" id="KW-1185">Reference proteome</keyword>
<keyword evidence="2" id="KW-0732">Signal</keyword>
<comment type="caution">
    <text evidence="4">The sequence shown here is derived from an EMBL/GenBank/DDBJ whole genome shotgun (WGS) entry which is preliminary data.</text>
</comment>
<feature type="compositionally biased region" description="Basic and acidic residues" evidence="1">
    <location>
        <begin position="22"/>
        <end position="35"/>
    </location>
</feature>
<dbReference type="PANTHER" id="PTHR36933">
    <property type="entry name" value="SLL0788 PROTEIN"/>
    <property type="match status" value="1"/>
</dbReference>
<proteinExistence type="predicted"/>